<accession>A0A1J5P9T4</accession>
<protein>
    <submittedName>
        <fullName evidence="8">Acryloyl-CoA reductase (NADH)</fullName>
        <ecNumber evidence="8">1.3.1.95</ecNumber>
    </submittedName>
</protein>
<dbReference type="SUPFAM" id="SSF47203">
    <property type="entry name" value="Acyl-CoA dehydrogenase C-terminal domain-like"/>
    <property type="match status" value="1"/>
</dbReference>
<dbReference type="FunFam" id="1.20.140.10:FF:000001">
    <property type="entry name" value="Acyl-CoA dehydrogenase"/>
    <property type="match status" value="1"/>
</dbReference>
<evidence type="ECO:0000256" key="4">
    <source>
        <dbReference type="ARBA" id="ARBA00022827"/>
    </source>
</evidence>
<comment type="similarity">
    <text evidence="2">Belongs to the acyl-CoA dehydrogenase family.</text>
</comment>
<comment type="cofactor">
    <cofactor evidence="1">
        <name>FAD</name>
        <dbReference type="ChEBI" id="CHEBI:57692"/>
    </cofactor>
</comment>
<dbReference type="PANTHER" id="PTHR43884">
    <property type="entry name" value="ACYL-COA DEHYDROGENASE"/>
    <property type="match status" value="1"/>
</dbReference>
<dbReference type="InterPro" id="IPR036250">
    <property type="entry name" value="AcylCo_DH-like_C"/>
</dbReference>
<organism evidence="8">
    <name type="scientific">mine drainage metagenome</name>
    <dbReference type="NCBI Taxonomy" id="410659"/>
    <lineage>
        <taxon>unclassified sequences</taxon>
        <taxon>metagenomes</taxon>
        <taxon>ecological metagenomes</taxon>
    </lineage>
</organism>
<feature type="domain" description="Acyl-CoA oxidase/dehydrogenase middle" evidence="7">
    <location>
        <begin position="9"/>
        <end position="99"/>
    </location>
</feature>
<comment type="caution">
    <text evidence="8">The sequence shown here is derived from an EMBL/GenBank/DDBJ whole genome shotgun (WGS) entry which is preliminary data.</text>
</comment>
<evidence type="ECO:0000256" key="3">
    <source>
        <dbReference type="ARBA" id="ARBA00022630"/>
    </source>
</evidence>
<feature type="domain" description="Acyl-CoA dehydrogenase/oxidase C-terminal" evidence="6">
    <location>
        <begin position="111"/>
        <end position="259"/>
    </location>
</feature>
<evidence type="ECO:0000256" key="1">
    <source>
        <dbReference type="ARBA" id="ARBA00001974"/>
    </source>
</evidence>
<dbReference type="Pfam" id="PF02770">
    <property type="entry name" value="Acyl-CoA_dh_M"/>
    <property type="match status" value="1"/>
</dbReference>
<keyword evidence="3" id="KW-0285">Flavoprotein</keyword>
<dbReference type="PROSITE" id="PS00073">
    <property type="entry name" value="ACYL_COA_DH_2"/>
    <property type="match status" value="1"/>
</dbReference>
<sequence>MQGLRTCSIAITETGAGSDAAGIKTSARKTDAGWLLNGSKCFISDGQWSDFFLVSAKTGEKEISMFMVDKGLPGFTVGKDQLMMGLRGTPHLELYFDDVVLEPLTLLGEQGQGFKLAMGALNVVRLAQVGARALGKASHVLELMVNYVNERKQFGQKIGDFQLVQQHIADSVIEVNAARWMVYKAAWMLDQGFDAREQIAMVKVYAAEMLGRVVDRAVQLFGGMGFCKELPIERYYRDARVYRIFDGTSEIHRTVVAKSTLKKGAVLFDVHR</sequence>
<dbReference type="PANTHER" id="PTHR43884:SF40">
    <property type="entry name" value="ACYL-COA DEHYDROGENASE"/>
    <property type="match status" value="1"/>
</dbReference>
<gene>
    <name evidence="8" type="primary">acrC_7</name>
    <name evidence="8" type="ORF">GALL_509160</name>
</gene>
<dbReference type="GO" id="GO:0003995">
    <property type="term" value="F:acyl-CoA dehydrogenase activity"/>
    <property type="evidence" value="ECO:0007669"/>
    <property type="project" value="InterPro"/>
</dbReference>
<evidence type="ECO:0000256" key="2">
    <source>
        <dbReference type="ARBA" id="ARBA00009347"/>
    </source>
</evidence>
<dbReference type="InterPro" id="IPR006089">
    <property type="entry name" value="Acyl-CoA_DH_CS"/>
</dbReference>
<proteinExistence type="inferred from homology"/>
<dbReference type="InterPro" id="IPR046373">
    <property type="entry name" value="Acyl-CoA_Oxase/DH_mid-dom_sf"/>
</dbReference>
<dbReference type="Gene3D" id="1.20.140.10">
    <property type="entry name" value="Butyryl-CoA Dehydrogenase, subunit A, domain 3"/>
    <property type="match status" value="1"/>
</dbReference>
<dbReference type="Gene3D" id="2.40.110.10">
    <property type="entry name" value="Butyryl-CoA Dehydrogenase, subunit A, domain 2"/>
    <property type="match status" value="1"/>
</dbReference>
<dbReference type="Pfam" id="PF00441">
    <property type="entry name" value="Acyl-CoA_dh_1"/>
    <property type="match status" value="1"/>
</dbReference>
<dbReference type="InterPro" id="IPR009075">
    <property type="entry name" value="AcylCo_DH/oxidase_C"/>
</dbReference>
<dbReference type="FunFam" id="2.40.110.10:FF:000002">
    <property type="entry name" value="Acyl-CoA dehydrogenase fadE12"/>
    <property type="match status" value="1"/>
</dbReference>
<dbReference type="GO" id="GO:0043958">
    <property type="term" value="F:acryloyl-CoA reductase (NADH) activity"/>
    <property type="evidence" value="ECO:0007669"/>
    <property type="project" value="UniProtKB-EC"/>
</dbReference>
<evidence type="ECO:0000256" key="5">
    <source>
        <dbReference type="ARBA" id="ARBA00023002"/>
    </source>
</evidence>
<name>A0A1J5P9T4_9ZZZZ</name>
<dbReference type="AlphaFoldDB" id="A0A1J5P9T4"/>
<dbReference type="EC" id="1.3.1.95" evidence="8"/>
<dbReference type="SUPFAM" id="SSF56645">
    <property type="entry name" value="Acyl-CoA dehydrogenase NM domain-like"/>
    <property type="match status" value="1"/>
</dbReference>
<evidence type="ECO:0000259" key="7">
    <source>
        <dbReference type="Pfam" id="PF02770"/>
    </source>
</evidence>
<evidence type="ECO:0000313" key="8">
    <source>
        <dbReference type="EMBL" id="OIQ67504.1"/>
    </source>
</evidence>
<dbReference type="PROSITE" id="PS00072">
    <property type="entry name" value="ACYL_COA_DH_1"/>
    <property type="match status" value="1"/>
</dbReference>
<reference evidence="8" key="1">
    <citation type="submission" date="2016-10" db="EMBL/GenBank/DDBJ databases">
        <title>Sequence of Gallionella enrichment culture.</title>
        <authorList>
            <person name="Poehlein A."/>
            <person name="Muehling M."/>
            <person name="Daniel R."/>
        </authorList>
    </citation>
    <scope>NUCLEOTIDE SEQUENCE</scope>
</reference>
<dbReference type="InterPro" id="IPR009100">
    <property type="entry name" value="AcylCoA_DH/oxidase_NM_dom_sf"/>
</dbReference>
<dbReference type="EMBL" id="MLJW01005885">
    <property type="protein sequence ID" value="OIQ67504.1"/>
    <property type="molecule type" value="Genomic_DNA"/>
</dbReference>
<keyword evidence="5 8" id="KW-0560">Oxidoreductase</keyword>
<dbReference type="CDD" id="cd00567">
    <property type="entry name" value="ACAD"/>
    <property type="match status" value="1"/>
</dbReference>
<dbReference type="InterPro" id="IPR006091">
    <property type="entry name" value="Acyl-CoA_Oxase/DH_mid-dom"/>
</dbReference>
<evidence type="ECO:0000259" key="6">
    <source>
        <dbReference type="Pfam" id="PF00441"/>
    </source>
</evidence>
<keyword evidence="4" id="KW-0274">FAD</keyword>